<dbReference type="InterPro" id="IPR013087">
    <property type="entry name" value="Znf_C2H2_type"/>
</dbReference>
<feature type="region of interest" description="Disordered" evidence="2">
    <location>
        <begin position="104"/>
        <end position="131"/>
    </location>
</feature>
<gene>
    <name evidence="4" type="ORF">NEOLEDRAFT_227830</name>
</gene>
<keyword evidence="5" id="KW-1185">Reference proteome</keyword>
<sequence length="290" mass="32539">MYNFVTAQNESSYASFTPSHHYGSAVGSLNQERMQSVPTTSVPHHEYDMPHLYSFERRQSPPPVRSYIQGAAREQPLTSTRQQSFDTDLQPAHSVRMGRSSLQLQRSSALPSYMDLPSPSVPDYSDSSISPNGPQVSAGWVKMSATYGSLDRHTLLDRSHLATAQSSPTEDRKQAIRLNKKQEMAKLYPCPYVNPFTKQMDCPETFTRASDARRHIATSHAQIEESWVSAGVLSPSRALALQRSRRVTCERCGKTFSRLDALFRHREGIGKNGKYCNPGRTASHWHHTVA</sequence>
<evidence type="ECO:0000259" key="3">
    <source>
        <dbReference type="PROSITE" id="PS50157"/>
    </source>
</evidence>
<reference evidence="4 5" key="1">
    <citation type="journal article" date="2016" name="Mol. Biol. Evol.">
        <title>Comparative Genomics of Early-Diverging Mushroom-Forming Fungi Provides Insights into the Origins of Lignocellulose Decay Capabilities.</title>
        <authorList>
            <person name="Nagy L.G."/>
            <person name="Riley R."/>
            <person name="Tritt A."/>
            <person name="Adam C."/>
            <person name="Daum C."/>
            <person name="Floudas D."/>
            <person name="Sun H."/>
            <person name="Yadav J.S."/>
            <person name="Pangilinan J."/>
            <person name="Larsson K.H."/>
            <person name="Matsuura K."/>
            <person name="Barry K."/>
            <person name="Labutti K."/>
            <person name="Kuo R."/>
            <person name="Ohm R.A."/>
            <person name="Bhattacharya S.S."/>
            <person name="Shirouzu T."/>
            <person name="Yoshinaga Y."/>
            <person name="Martin F.M."/>
            <person name="Grigoriev I.V."/>
            <person name="Hibbett D.S."/>
        </authorList>
    </citation>
    <scope>NUCLEOTIDE SEQUENCE [LARGE SCALE GENOMIC DNA]</scope>
    <source>
        <strain evidence="4 5">HHB14362 ss-1</strain>
    </source>
</reference>
<evidence type="ECO:0000256" key="1">
    <source>
        <dbReference type="PROSITE-ProRule" id="PRU00042"/>
    </source>
</evidence>
<dbReference type="Proteomes" id="UP000076761">
    <property type="component" value="Unassembled WGS sequence"/>
</dbReference>
<dbReference type="InterPro" id="IPR036236">
    <property type="entry name" value="Znf_C2H2_sf"/>
</dbReference>
<dbReference type="SUPFAM" id="SSF57667">
    <property type="entry name" value="beta-beta-alpha zinc fingers"/>
    <property type="match status" value="1"/>
</dbReference>
<proteinExistence type="predicted"/>
<dbReference type="OrthoDB" id="8922241at2759"/>
<protein>
    <recommendedName>
        <fullName evidence="3">C2H2-type domain-containing protein</fullName>
    </recommendedName>
</protein>
<dbReference type="EMBL" id="KV425566">
    <property type="protein sequence ID" value="KZT26538.1"/>
    <property type="molecule type" value="Genomic_DNA"/>
</dbReference>
<keyword evidence="1" id="KW-0862">Zinc</keyword>
<accession>A0A165TE78</accession>
<evidence type="ECO:0000256" key="2">
    <source>
        <dbReference type="SAM" id="MobiDB-lite"/>
    </source>
</evidence>
<dbReference type="InParanoid" id="A0A165TE78"/>
<name>A0A165TE78_9AGAM</name>
<keyword evidence="1" id="KW-0479">Metal-binding</keyword>
<dbReference type="Pfam" id="PF00096">
    <property type="entry name" value="zf-C2H2"/>
    <property type="match status" value="1"/>
</dbReference>
<evidence type="ECO:0000313" key="4">
    <source>
        <dbReference type="EMBL" id="KZT26538.1"/>
    </source>
</evidence>
<evidence type="ECO:0000313" key="5">
    <source>
        <dbReference type="Proteomes" id="UP000076761"/>
    </source>
</evidence>
<dbReference type="PROSITE" id="PS50157">
    <property type="entry name" value="ZINC_FINGER_C2H2_2"/>
    <property type="match status" value="1"/>
</dbReference>
<feature type="domain" description="C2H2-type" evidence="3">
    <location>
        <begin position="247"/>
        <end position="275"/>
    </location>
</feature>
<keyword evidence="1" id="KW-0863">Zinc-finger</keyword>
<dbReference type="STRING" id="1314782.A0A165TE78"/>
<dbReference type="Gene3D" id="3.30.160.60">
    <property type="entry name" value="Classic Zinc Finger"/>
    <property type="match status" value="1"/>
</dbReference>
<dbReference type="GO" id="GO:0008270">
    <property type="term" value="F:zinc ion binding"/>
    <property type="evidence" value="ECO:0007669"/>
    <property type="project" value="UniProtKB-KW"/>
</dbReference>
<feature type="compositionally biased region" description="Low complexity" evidence="2">
    <location>
        <begin position="115"/>
        <end position="131"/>
    </location>
</feature>
<organism evidence="4 5">
    <name type="scientific">Neolentinus lepideus HHB14362 ss-1</name>
    <dbReference type="NCBI Taxonomy" id="1314782"/>
    <lineage>
        <taxon>Eukaryota</taxon>
        <taxon>Fungi</taxon>
        <taxon>Dikarya</taxon>
        <taxon>Basidiomycota</taxon>
        <taxon>Agaricomycotina</taxon>
        <taxon>Agaricomycetes</taxon>
        <taxon>Gloeophyllales</taxon>
        <taxon>Gloeophyllaceae</taxon>
        <taxon>Neolentinus</taxon>
    </lineage>
</organism>
<dbReference type="AlphaFoldDB" id="A0A165TE78"/>